<protein>
    <recommendedName>
        <fullName evidence="4">Outer membrane lipoprotein-sorting protein</fullName>
    </recommendedName>
</protein>
<dbReference type="AlphaFoldDB" id="A0A1I3RNR1"/>
<evidence type="ECO:0000313" key="3">
    <source>
        <dbReference type="Proteomes" id="UP000243887"/>
    </source>
</evidence>
<feature type="chain" id="PRO_5017338601" description="Outer membrane lipoprotein-sorting protein" evidence="1">
    <location>
        <begin position="22"/>
        <end position="205"/>
    </location>
</feature>
<keyword evidence="3" id="KW-1185">Reference proteome</keyword>
<dbReference type="OrthoDB" id="1043955at2"/>
<organism evidence="2 3">
    <name type="scientific">Myroides guanonis</name>
    <dbReference type="NCBI Taxonomy" id="1150112"/>
    <lineage>
        <taxon>Bacteria</taxon>
        <taxon>Pseudomonadati</taxon>
        <taxon>Bacteroidota</taxon>
        <taxon>Flavobacteriia</taxon>
        <taxon>Flavobacteriales</taxon>
        <taxon>Flavobacteriaceae</taxon>
        <taxon>Myroides</taxon>
    </lineage>
</organism>
<evidence type="ECO:0008006" key="4">
    <source>
        <dbReference type="Google" id="ProtNLM"/>
    </source>
</evidence>
<sequence length="205" mass="23787">MRKVFLTSLLIILVSSCSVYQGPVDSKKDYNSNDETVENAVFATIGEEHVFRAEVKVFKKELSGMLIVKRMNEEEHRIVLTSDFGNTLFDFSIYKEGYKANYVMPDLNKKIVLNMLAHDFGYLVRSQYQPIEKAVNESQIVYKSKEKKGQSFIIVNTKDKEVREVIYSKTYKPKVRYKFGEEVKGIIEIEHLNLPLNIKLIPIDF</sequence>
<gene>
    <name evidence="2" type="ORF">SAMN04487893_10898</name>
</gene>
<evidence type="ECO:0000313" key="2">
    <source>
        <dbReference type="EMBL" id="SFJ47512.1"/>
    </source>
</evidence>
<proteinExistence type="predicted"/>
<accession>A0A1I3RNR1</accession>
<dbReference type="RefSeq" id="WP_090679177.1">
    <property type="nucleotide sequence ID" value="NZ_FORU01000008.1"/>
</dbReference>
<evidence type="ECO:0000256" key="1">
    <source>
        <dbReference type="SAM" id="SignalP"/>
    </source>
</evidence>
<name>A0A1I3RNR1_9FLAO</name>
<reference evidence="3" key="1">
    <citation type="submission" date="2016-10" db="EMBL/GenBank/DDBJ databases">
        <authorList>
            <person name="Varghese N."/>
            <person name="Submissions S."/>
        </authorList>
    </citation>
    <scope>NUCLEOTIDE SEQUENCE [LARGE SCALE GENOMIC DNA]</scope>
    <source>
        <strain evidence="3">DSM 26542</strain>
    </source>
</reference>
<keyword evidence="1" id="KW-0732">Signal</keyword>
<dbReference type="EMBL" id="FORU01000008">
    <property type="protein sequence ID" value="SFJ47512.1"/>
    <property type="molecule type" value="Genomic_DNA"/>
</dbReference>
<dbReference type="Proteomes" id="UP000243887">
    <property type="component" value="Unassembled WGS sequence"/>
</dbReference>
<feature type="signal peptide" evidence="1">
    <location>
        <begin position="1"/>
        <end position="21"/>
    </location>
</feature>
<dbReference type="STRING" id="1150112.SAMN04487893_10898"/>
<dbReference type="PROSITE" id="PS51257">
    <property type="entry name" value="PROKAR_LIPOPROTEIN"/>
    <property type="match status" value="1"/>
</dbReference>